<name>A0A3S0J7V5_9BACT</name>
<dbReference type="EMBL" id="RXOF01000013">
    <property type="protein sequence ID" value="RTQ47219.1"/>
    <property type="molecule type" value="Genomic_DNA"/>
</dbReference>
<protein>
    <submittedName>
        <fullName evidence="3">Uncharacterized protein</fullName>
    </submittedName>
</protein>
<proteinExistence type="predicted"/>
<dbReference type="Proteomes" id="UP000282184">
    <property type="component" value="Unassembled WGS sequence"/>
</dbReference>
<feature type="compositionally biased region" description="Basic residues" evidence="1">
    <location>
        <begin position="44"/>
        <end position="68"/>
    </location>
</feature>
<evidence type="ECO:0000313" key="4">
    <source>
        <dbReference type="Proteomes" id="UP000282184"/>
    </source>
</evidence>
<feature type="signal peptide" evidence="2">
    <location>
        <begin position="1"/>
        <end position="23"/>
    </location>
</feature>
<sequence length="68" mass="7409">MKTLCFSLLLAVLASAPFEGATAAPASATTLTTADHDTFGGGYKFKRKKRKKNRGPLRHSKRRGLFGR</sequence>
<dbReference type="AlphaFoldDB" id="A0A3S0J7V5"/>
<reference evidence="3 4" key="1">
    <citation type="submission" date="2018-12" db="EMBL/GenBank/DDBJ databases">
        <title>Hymenobacter gummosus sp. nov., isolated from a spring.</title>
        <authorList>
            <person name="Nie L."/>
        </authorList>
    </citation>
    <scope>NUCLEOTIDE SEQUENCE [LARGE SCALE GENOMIC DNA]</scope>
    <source>
        <strain evidence="3 4">KCTC 52166</strain>
    </source>
</reference>
<gene>
    <name evidence="3" type="ORF">EJV47_20210</name>
</gene>
<evidence type="ECO:0000256" key="2">
    <source>
        <dbReference type="SAM" id="SignalP"/>
    </source>
</evidence>
<feature type="region of interest" description="Disordered" evidence="1">
    <location>
        <begin position="42"/>
        <end position="68"/>
    </location>
</feature>
<comment type="caution">
    <text evidence="3">The sequence shown here is derived from an EMBL/GenBank/DDBJ whole genome shotgun (WGS) entry which is preliminary data.</text>
</comment>
<keyword evidence="2" id="KW-0732">Signal</keyword>
<evidence type="ECO:0000313" key="3">
    <source>
        <dbReference type="EMBL" id="RTQ47219.1"/>
    </source>
</evidence>
<dbReference type="RefSeq" id="WP_126695017.1">
    <property type="nucleotide sequence ID" value="NZ_RXOF01000013.1"/>
</dbReference>
<accession>A0A3S0J7V5</accession>
<feature type="chain" id="PRO_5018711273" evidence="2">
    <location>
        <begin position="24"/>
        <end position="68"/>
    </location>
</feature>
<keyword evidence="4" id="KW-1185">Reference proteome</keyword>
<evidence type="ECO:0000256" key="1">
    <source>
        <dbReference type="SAM" id="MobiDB-lite"/>
    </source>
</evidence>
<organism evidence="3 4">
    <name type="scientific">Hymenobacter gummosus</name>
    <dbReference type="NCBI Taxonomy" id="1776032"/>
    <lineage>
        <taxon>Bacteria</taxon>
        <taxon>Pseudomonadati</taxon>
        <taxon>Bacteroidota</taxon>
        <taxon>Cytophagia</taxon>
        <taxon>Cytophagales</taxon>
        <taxon>Hymenobacteraceae</taxon>
        <taxon>Hymenobacter</taxon>
    </lineage>
</organism>